<dbReference type="EMBL" id="JAIWYP010000004">
    <property type="protein sequence ID" value="KAH3841020.1"/>
    <property type="molecule type" value="Genomic_DNA"/>
</dbReference>
<evidence type="ECO:0000313" key="2">
    <source>
        <dbReference type="Proteomes" id="UP000828390"/>
    </source>
</evidence>
<accession>A0A9D4QSV7</accession>
<dbReference type="AlphaFoldDB" id="A0A9D4QSV7"/>
<reference evidence="1" key="2">
    <citation type="submission" date="2020-11" db="EMBL/GenBank/DDBJ databases">
        <authorList>
            <person name="McCartney M.A."/>
            <person name="Auch B."/>
            <person name="Kono T."/>
            <person name="Mallez S."/>
            <person name="Becker A."/>
            <person name="Gohl D.M."/>
            <person name="Silverstein K.A.T."/>
            <person name="Koren S."/>
            <person name="Bechman K.B."/>
            <person name="Herman A."/>
            <person name="Abrahante J.E."/>
            <person name="Garbe J."/>
        </authorList>
    </citation>
    <scope>NUCLEOTIDE SEQUENCE</scope>
    <source>
        <strain evidence="1">Duluth1</strain>
        <tissue evidence="1">Whole animal</tissue>
    </source>
</reference>
<proteinExistence type="predicted"/>
<dbReference type="Gene3D" id="3.60.10.10">
    <property type="entry name" value="Endonuclease/exonuclease/phosphatase"/>
    <property type="match status" value="1"/>
</dbReference>
<evidence type="ECO:0000313" key="1">
    <source>
        <dbReference type="EMBL" id="KAH3841020.1"/>
    </source>
</evidence>
<name>A0A9D4QSV7_DREPO</name>
<keyword evidence="2" id="KW-1185">Reference proteome</keyword>
<dbReference type="InterPro" id="IPR036691">
    <property type="entry name" value="Endo/exonu/phosph_ase_sf"/>
</dbReference>
<dbReference type="Proteomes" id="UP000828390">
    <property type="component" value="Unassembled WGS sequence"/>
</dbReference>
<dbReference type="SUPFAM" id="SSF56219">
    <property type="entry name" value="DNase I-like"/>
    <property type="match status" value="1"/>
</dbReference>
<organism evidence="1 2">
    <name type="scientific">Dreissena polymorpha</name>
    <name type="common">Zebra mussel</name>
    <name type="synonym">Mytilus polymorpha</name>
    <dbReference type="NCBI Taxonomy" id="45954"/>
    <lineage>
        <taxon>Eukaryota</taxon>
        <taxon>Metazoa</taxon>
        <taxon>Spiralia</taxon>
        <taxon>Lophotrochozoa</taxon>
        <taxon>Mollusca</taxon>
        <taxon>Bivalvia</taxon>
        <taxon>Autobranchia</taxon>
        <taxon>Heteroconchia</taxon>
        <taxon>Euheterodonta</taxon>
        <taxon>Imparidentia</taxon>
        <taxon>Neoheterodontei</taxon>
        <taxon>Myida</taxon>
        <taxon>Dreissenoidea</taxon>
        <taxon>Dreissenidae</taxon>
        <taxon>Dreissena</taxon>
    </lineage>
</organism>
<evidence type="ECO:0008006" key="3">
    <source>
        <dbReference type="Google" id="ProtNLM"/>
    </source>
</evidence>
<sequence length="155" mass="17543">MQSFFNTYLKQSAYEIDQLISQFRDVKPAVLMGDFNVNGRDTPAGSGHDQFLSLISVFNTDVSQVCSFCPSTENVYNVNETSSEKVYDFVFGNGFQIFNTERVFTPNRENWTIQHNGRDVPLSSHFGITGEFKNFTSGCTIQLKSCDVKEVYQSV</sequence>
<gene>
    <name evidence="1" type="ORF">DPMN_114480</name>
</gene>
<protein>
    <recommendedName>
        <fullName evidence="3">Endonuclease/exonuclease/phosphatase domain-containing protein</fullName>
    </recommendedName>
</protein>
<reference evidence="1" key="1">
    <citation type="journal article" date="2019" name="bioRxiv">
        <title>The Genome of the Zebra Mussel, Dreissena polymorpha: A Resource for Invasive Species Research.</title>
        <authorList>
            <person name="McCartney M.A."/>
            <person name="Auch B."/>
            <person name="Kono T."/>
            <person name="Mallez S."/>
            <person name="Zhang Y."/>
            <person name="Obille A."/>
            <person name="Becker A."/>
            <person name="Abrahante J.E."/>
            <person name="Garbe J."/>
            <person name="Badalamenti J.P."/>
            <person name="Herman A."/>
            <person name="Mangelson H."/>
            <person name="Liachko I."/>
            <person name="Sullivan S."/>
            <person name="Sone E.D."/>
            <person name="Koren S."/>
            <person name="Silverstein K.A.T."/>
            <person name="Beckman K.B."/>
            <person name="Gohl D.M."/>
        </authorList>
    </citation>
    <scope>NUCLEOTIDE SEQUENCE</scope>
    <source>
        <strain evidence="1">Duluth1</strain>
        <tissue evidence="1">Whole animal</tissue>
    </source>
</reference>
<comment type="caution">
    <text evidence="1">The sequence shown here is derived from an EMBL/GenBank/DDBJ whole genome shotgun (WGS) entry which is preliminary data.</text>
</comment>